<name>A0A0G1R3P9_9BACT</name>
<reference evidence="2 3" key="1">
    <citation type="journal article" date="2015" name="Nature">
        <title>rRNA introns, odd ribosomes, and small enigmatic genomes across a large radiation of phyla.</title>
        <authorList>
            <person name="Brown C.T."/>
            <person name="Hug L.A."/>
            <person name="Thomas B.C."/>
            <person name="Sharon I."/>
            <person name="Castelle C.J."/>
            <person name="Singh A."/>
            <person name="Wilkins M.J."/>
            <person name="Williams K.H."/>
            <person name="Banfield J.F."/>
        </authorList>
    </citation>
    <scope>NUCLEOTIDE SEQUENCE [LARGE SCALE GENOMIC DNA]</scope>
</reference>
<comment type="caution">
    <text evidence="2">The sequence shown here is derived from an EMBL/GenBank/DDBJ whole genome shotgun (WGS) entry which is preliminary data.</text>
</comment>
<dbReference type="EMBL" id="LCLJ01000008">
    <property type="protein sequence ID" value="KKU15525.1"/>
    <property type="molecule type" value="Genomic_DNA"/>
</dbReference>
<evidence type="ECO:0000256" key="1">
    <source>
        <dbReference type="SAM" id="MobiDB-lite"/>
    </source>
</evidence>
<gene>
    <name evidence="2" type="ORF">UX22_C0008G0018</name>
</gene>
<organism evidence="2 3">
    <name type="scientific">Candidatus Jorgensenbacteria bacterium GW2011_GWA2_45_9</name>
    <dbReference type="NCBI Taxonomy" id="1618663"/>
    <lineage>
        <taxon>Bacteria</taxon>
        <taxon>Candidatus Joergenseniibacteriota</taxon>
    </lineage>
</organism>
<dbReference type="AlphaFoldDB" id="A0A0G1R3P9"/>
<protein>
    <submittedName>
        <fullName evidence="2">Uncharacterized protein</fullName>
    </submittedName>
</protein>
<feature type="compositionally biased region" description="Basic residues" evidence="1">
    <location>
        <begin position="49"/>
        <end position="59"/>
    </location>
</feature>
<dbReference type="Proteomes" id="UP000034727">
    <property type="component" value="Unassembled WGS sequence"/>
</dbReference>
<sequence>MNYESGFGEFITSIRPTGGPNKYKCSKLKTKQRIISNLQFEIFNEHSPKRTQKEKKQQKRQVLNFGI</sequence>
<feature type="region of interest" description="Disordered" evidence="1">
    <location>
        <begin position="45"/>
        <end position="67"/>
    </location>
</feature>
<evidence type="ECO:0000313" key="3">
    <source>
        <dbReference type="Proteomes" id="UP000034727"/>
    </source>
</evidence>
<accession>A0A0G1R3P9</accession>
<proteinExistence type="predicted"/>
<evidence type="ECO:0000313" key="2">
    <source>
        <dbReference type="EMBL" id="KKU15525.1"/>
    </source>
</evidence>